<feature type="region of interest" description="Disordered" evidence="2">
    <location>
        <begin position="673"/>
        <end position="720"/>
    </location>
</feature>
<sequence>CCKGHYCAGLESHGRKHISPNSDLPSLEWAFCHPLFLRAMPNIRDLRVETSRLAHVGDLASSSGGEASSFAGDDVSHHPIDRDDNWRCADCWQDEFCWIDNLWRCTVCGSSYFEAKPAVGGRWVFVPDDSGHEPNLPKDLLQRRAFIFFSTFGVCRPVPGVRFRGGQPPAAPSWHYDKGDLRAFRKWMKRVELWHHQVRNYVPKNEAGILLFNSLKGELEEELEDAGISNIYNENGVKFIRSVHVKRKLLADYEHIYRNPQEGMRSYINRYQRTERALNTVEINVEKMYDKEARGARLLERSKLSHEHQRQVLIGSMQSLDFDTIKGSSKTGPRRQVMATENVKEETAEPAENDAEPNDEDAPEQEQCDDGEMDEQQQYADEDTNDDVFDMNDPEIAEIFTITAKKLAGVMQARKYGTPSNMPKRSIADRKKTTTCSACGIQGHWAGDPECQVSAKGHSKGKGDKDTGKKPNKSVHFMNYHGGPDDDDDMPLEHEAHQIFVMKTMVGCNNQVRLADAKKASTSISLLWRLKEHGDRPSLTSDMDDQLARPGGQGHALGTTRPKVSEDTYDLDLDDGMNCTTRDKGAQDVMPAPLHQAKRKSPRKLRAVPGMQSPVEVRLGERGMGATHKVLWFLTAATAFLHNCVGQLMDKPNGFDQEGTLKAFEELRVPSFDLKGGTQEPSQVQGQSSHADHRREPMEGLGIDQIRRPGGGTGRIGHADSRPVRLRLGRARQLSGQLERSSQVLEAELQAYDKLPAAINLPKIDIMELYAGYADISFLAHQYDLKALEPFDLVYGHDMTKDKYKRSWRQAQKQFSPLLVVVETECTHWNIFNENLNYAGKNRLQELEALREDQLPLVREGVQSCLRQIADGNFFLYENPEKSRIWDLPEKFKSWPHAMMSTSSNAMQVLNDIHRVFNSTSSKTLTLADYDPIHQQVADLVPWELTKVQIVRTPIQRRLPREFFFTHRGAILEYQDGQIVVEAEALDGLNHFPKQRFSKAVAYGCFWWQFCPQLPQLRGATWRIGLVERRNSVLRGILERIIDAESIMDVNDFDQALDGAVHAINSMTYTHGRPPYMAVFGQIPRVASGLLQDDMSLITHPVQQGRIRPDILRAEAMRALADINTSQALRRALLRKTATTNQKDLLPAQSCAYWRWQIPKGRGTKKKGAWIVARFLSYDPDGPSANAMLVERRGRTKDIWQDHRSTAPPPDEDQYDYALEQPATEPDAVVYPLAPPSTPKQPRQSTSAPATPRHAVLLTDLTGQQSESDAESSDPEDQKMDPLKRLQSRKEAKALEREVPWRSILRLPPDQINDYVKSNQKEETGWQKWGSIEPVPDDEANAILADPQKKRRVLRSRACYRNKSRDPTKLIAKTRVVALGHLDPDLYKVARDSPTPSRTSEYLLLSIFIAGASQLMQNSLVKWILWAGDVSTAFLQGAFDENERTEPLYLLPPRDQITLMAKTFMSKLYKVVRRMKSINYLQHSLDHLLFYKIEAGELFSVCIVYVDDFLLTCRETYNKSELFDLFTWGSQKQLSLEQPLEFKGKELTLKKTKDDKLHLHVTQTKFINNTEKGKVQKGRIAQGPPLTTAEETEFRSVTGSLQWLTSQTRPDIAAWVSLSSRGKETGPAELAQLYETLEFCKLTPEHGLVFQDVAINNATTLVGYADQPNGNLIDRKSNRSARVCRSTLAAEAIACDVCVDRTFYANTMLSELLSGVKAHKDPTGWRLHQLQVTDCKSLYDAVAAENPRTTEKRTYVDIRSIQEYINPKTIHWVPTTVQWADGLTKCSKALRSIFFGWIAKPFIQLCAPQAICMKSMQVLPHALCC</sequence>
<dbReference type="EMBL" id="CAMXCT020005813">
    <property type="protein sequence ID" value="CAL1166710.1"/>
    <property type="molecule type" value="Genomic_DNA"/>
</dbReference>
<feature type="compositionally biased region" description="Acidic residues" evidence="2">
    <location>
        <begin position="348"/>
        <end position="378"/>
    </location>
</feature>
<accession>A0A9P1DPH9</accession>
<feature type="compositionally biased region" description="Basic and acidic residues" evidence="2">
    <location>
        <begin position="1276"/>
        <end position="1292"/>
    </location>
</feature>
<keyword evidence="1" id="KW-0175">Coiled coil</keyword>
<feature type="region of interest" description="Disordered" evidence="2">
    <location>
        <begin position="535"/>
        <end position="570"/>
    </location>
</feature>
<dbReference type="EMBL" id="CAMXCT010005813">
    <property type="protein sequence ID" value="CAI4013335.1"/>
    <property type="molecule type" value="Genomic_DNA"/>
</dbReference>
<evidence type="ECO:0000256" key="1">
    <source>
        <dbReference type="SAM" id="Coils"/>
    </source>
</evidence>
<feature type="coiled-coil region" evidence="1">
    <location>
        <begin position="264"/>
        <end position="291"/>
    </location>
</feature>
<proteinExistence type="predicted"/>
<feature type="compositionally biased region" description="Polar residues" evidence="2">
    <location>
        <begin position="679"/>
        <end position="689"/>
    </location>
</feature>
<comment type="caution">
    <text evidence="3">The sequence shown here is derived from an EMBL/GenBank/DDBJ whole genome shotgun (WGS) entry which is preliminary data.</text>
</comment>
<organism evidence="3">
    <name type="scientific">Cladocopium goreaui</name>
    <dbReference type="NCBI Taxonomy" id="2562237"/>
    <lineage>
        <taxon>Eukaryota</taxon>
        <taxon>Sar</taxon>
        <taxon>Alveolata</taxon>
        <taxon>Dinophyceae</taxon>
        <taxon>Suessiales</taxon>
        <taxon>Symbiodiniaceae</taxon>
        <taxon>Cladocopium</taxon>
    </lineage>
</organism>
<gene>
    <name evidence="3" type="ORF">C1SCF055_LOCUS38319</name>
</gene>
<reference evidence="4" key="2">
    <citation type="submission" date="2024-04" db="EMBL/GenBank/DDBJ databases">
        <authorList>
            <person name="Chen Y."/>
            <person name="Shah S."/>
            <person name="Dougan E. K."/>
            <person name="Thang M."/>
            <person name="Chan C."/>
        </authorList>
    </citation>
    <scope>NUCLEOTIDE SEQUENCE [LARGE SCALE GENOMIC DNA]</scope>
</reference>
<evidence type="ECO:0000256" key="2">
    <source>
        <dbReference type="SAM" id="MobiDB-lite"/>
    </source>
</evidence>
<feature type="region of interest" description="Disordered" evidence="2">
    <location>
        <begin position="453"/>
        <end position="487"/>
    </location>
</feature>
<feature type="region of interest" description="Disordered" evidence="2">
    <location>
        <begin position="1229"/>
        <end position="1292"/>
    </location>
</feature>
<evidence type="ECO:0008006" key="5">
    <source>
        <dbReference type="Google" id="ProtNLM"/>
    </source>
</evidence>
<evidence type="ECO:0000313" key="4">
    <source>
        <dbReference type="EMBL" id="CAL1166710.1"/>
    </source>
</evidence>
<feature type="region of interest" description="Disordered" evidence="2">
    <location>
        <begin position="323"/>
        <end position="378"/>
    </location>
</feature>
<reference evidence="3" key="1">
    <citation type="submission" date="2022-10" db="EMBL/GenBank/DDBJ databases">
        <authorList>
            <person name="Chen Y."/>
            <person name="Dougan E. K."/>
            <person name="Chan C."/>
            <person name="Rhodes N."/>
            <person name="Thang M."/>
        </authorList>
    </citation>
    <scope>NUCLEOTIDE SEQUENCE</scope>
</reference>
<name>A0A9P1DPH9_9DINO</name>
<evidence type="ECO:0000313" key="3">
    <source>
        <dbReference type="EMBL" id="CAI4013335.1"/>
    </source>
</evidence>
<feature type="compositionally biased region" description="Polar residues" evidence="2">
    <location>
        <begin position="1240"/>
        <end position="1249"/>
    </location>
</feature>
<feature type="non-terminal residue" evidence="3">
    <location>
        <position position="1"/>
    </location>
</feature>
<feature type="non-terminal residue" evidence="3">
    <location>
        <position position="1825"/>
    </location>
</feature>
<protein>
    <recommendedName>
        <fullName evidence="5">Copia protein</fullName>
    </recommendedName>
</protein>